<keyword evidence="2" id="KW-1185">Reference proteome</keyword>
<name>A0ABS8WK48_DATST</name>
<evidence type="ECO:0000313" key="1">
    <source>
        <dbReference type="EMBL" id="MCE3050384.1"/>
    </source>
</evidence>
<dbReference type="Proteomes" id="UP000823775">
    <property type="component" value="Unassembled WGS sequence"/>
</dbReference>
<proteinExistence type="predicted"/>
<evidence type="ECO:0000313" key="2">
    <source>
        <dbReference type="Proteomes" id="UP000823775"/>
    </source>
</evidence>
<accession>A0ABS8WK48</accession>
<dbReference type="EMBL" id="JACEIK010007538">
    <property type="protein sequence ID" value="MCE3050384.1"/>
    <property type="molecule type" value="Genomic_DNA"/>
</dbReference>
<reference evidence="1 2" key="1">
    <citation type="journal article" date="2021" name="BMC Genomics">
        <title>Datura genome reveals duplications of psychoactive alkaloid biosynthetic genes and high mutation rate following tissue culture.</title>
        <authorList>
            <person name="Rajewski A."/>
            <person name="Carter-House D."/>
            <person name="Stajich J."/>
            <person name="Litt A."/>
        </authorList>
    </citation>
    <scope>NUCLEOTIDE SEQUENCE [LARGE SCALE GENOMIC DNA]</scope>
    <source>
        <strain evidence="1">AR-01</strain>
    </source>
</reference>
<sequence length="66" mass="7588">AMASRANKGKEVATSRKGFKWLRKRVAHSSSTPRAPPSRRFRAQSIEEHGLKWFNMQKEARYLSGN</sequence>
<organism evidence="1 2">
    <name type="scientific">Datura stramonium</name>
    <name type="common">Jimsonweed</name>
    <name type="synonym">Common thornapple</name>
    <dbReference type="NCBI Taxonomy" id="4076"/>
    <lineage>
        <taxon>Eukaryota</taxon>
        <taxon>Viridiplantae</taxon>
        <taxon>Streptophyta</taxon>
        <taxon>Embryophyta</taxon>
        <taxon>Tracheophyta</taxon>
        <taxon>Spermatophyta</taxon>
        <taxon>Magnoliopsida</taxon>
        <taxon>eudicotyledons</taxon>
        <taxon>Gunneridae</taxon>
        <taxon>Pentapetalae</taxon>
        <taxon>asterids</taxon>
        <taxon>lamiids</taxon>
        <taxon>Solanales</taxon>
        <taxon>Solanaceae</taxon>
        <taxon>Solanoideae</taxon>
        <taxon>Datureae</taxon>
        <taxon>Datura</taxon>
    </lineage>
</organism>
<feature type="non-terminal residue" evidence="1">
    <location>
        <position position="1"/>
    </location>
</feature>
<protein>
    <submittedName>
        <fullName evidence="1">Uncharacterized protein</fullName>
    </submittedName>
</protein>
<gene>
    <name evidence="1" type="ORF">HAX54_047084</name>
</gene>
<comment type="caution">
    <text evidence="1">The sequence shown here is derived from an EMBL/GenBank/DDBJ whole genome shotgun (WGS) entry which is preliminary data.</text>
</comment>